<dbReference type="EMBL" id="FRCY01000004">
    <property type="protein sequence ID" value="SHM88478.1"/>
    <property type="molecule type" value="Genomic_DNA"/>
</dbReference>
<gene>
    <name evidence="1" type="ORF">SAMN04488057_104222</name>
</gene>
<dbReference type="Proteomes" id="UP000184513">
    <property type="component" value="Unassembled WGS sequence"/>
</dbReference>
<protein>
    <recommendedName>
        <fullName evidence="3">6-bladed beta-propeller protein</fullName>
    </recommendedName>
</protein>
<dbReference type="OrthoDB" id="818489at2"/>
<reference evidence="1 2" key="1">
    <citation type="submission" date="2016-11" db="EMBL/GenBank/DDBJ databases">
        <authorList>
            <person name="Jaros S."/>
            <person name="Januszkiewicz K."/>
            <person name="Wedrychowicz H."/>
        </authorList>
    </citation>
    <scope>NUCLEOTIDE SEQUENCE [LARGE SCALE GENOMIC DNA]</scope>
    <source>
        <strain evidence="1 2">CGMCC 1.6102</strain>
    </source>
</reference>
<proteinExistence type="predicted"/>
<evidence type="ECO:0000313" key="2">
    <source>
        <dbReference type="Proteomes" id="UP000184513"/>
    </source>
</evidence>
<name>A0A1M7MDR1_9BACT</name>
<evidence type="ECO:0000313" key="1">
    <source>
        <dbReference type="EMBL" id="SHM88478.1"/>
    </source>
</evidence>
<organism evidence="1 2">
    <name type="scientific">Cyclobacterium lianum</name>
    <dbReference type="NCBI Taxonomy" id="388280"/>
    <lineage>
        <taxon>Bacteria</taxon>
        <taxon>Pseudomonadati</taxon>
        <taxon>Bacteroidota</taxon>
        <taxon>Cytophagia</taxon>
        <taxon>Cytophagales</taxon>
        <taxon>Cyclobacteriaceae</taxon>
        <taxon>Cyclobacterium</taxon>
    </lineage>
</organism>
<accession>A0A1M7MDR1</accession>
<dbReference type="RefSeq" id="WP_073094008.1">
    <property type="nucleotide sequence ID" value="NZ_FRCY01000004.1"/>
</dbReference>
<evidence type="ECO:0008006" key="3">
    <source>
        <dbReference type="Google" id="ProtNLM"/>
    </source>
</evidence>
<keyword evidence="2" id="KW-1185">Reference proteome</keyword>
<dbReference type="AlphaFoldDB" id="A0A1M7MDR1"/>
<sequence>MKKIIKIAFLALMGCGAEEKQSTRVIDFDKVKEMPADLKIENVVLLETDTTELLGEDVKVQYNKEGFFVMNSRNAKGIHHFSPSGQHLGMAAQIGEAPGQLPQIEDFKLIGNSLFIICGMGERIDLHKFSITHKLETTTEIPRYAFSFQPLENGNLWFYGGYYILAGDHRLFLTDGSGKVKIELLPNEAPPIGQIGGHAFFQGDDRILFREPLKTTVWEITPGDTLKEAYKFDFGNNTVPKELWENDLFEGVGKIMTKGFMDIFFMVESDRYFLADVTTLKGRDRSKSLFLRDNKSHNQFKIKVNQEELGHFNSPIGIKGDQIIFFAYAAYLVRNKENLNLSDKAKASIANLTEDSNPVILFTKIPE</sequence>
<dbReference type="Pfam" id="PF17170">
    <property type="entry name" value="DUF5128"/>
    <property type="match status" value="1"/>
</dbReference>
<dbReference type="STRING" id="388280.SAMN04488057_104222"/>